<dbReference type="EMBL" id="VZTN01010870">
    <property type="protein sequence ID" value="NXS80791.1"/>
    <property type="molecule type" value="Genomic_DNA"/>
</dbReference>
<dbReference type="PANTHER" id="PTHR17125">
    <property type="entry name" value="OUTER DENSE FIBER PROTEIN 1"/>
    <property type="match status" value="1"/>
</dbReference>
<dbReference type="AlphaFoldDB" id="A0A7L2XEH7"/>
<proteinExistence type="predicted"/>
<name>A0A7L2XEH7_9PASS</name>
<feature type="non-terminal residue" evidence="1">
    <location>
        <position position="82"/>
    </location>
</feature>
<evidence type="ECO:0000313" key="1">
    <source>
        <dbReference type="EMBL" id="NXS80791.1"/>
    </source>
</evidence>
<feature type="non-terminal residue" evidence="1">
    <location>
        <position position="1"/>
    </location>
</feature>
<organism evidence="1 2">
    <name type="scientific">Erpornis zantholeuca</name>
    <dbReference type="NCBI Taxonomy" id="1112836"/>
    <lineage>
        <taxon>Eukaryota</taxon>
        <taxon>Metazoa</taxon>
        <taxon>Chordata</taxon>
        <taxon>Craniata</taxon>
        <taxon>Vertebrata</taxon>
        <taxon>Euteleostomi</taxon>
        <taxon>Archelosauria</taxon>
        <taxon>Archosauria</taxon>
        <taxon>Dinosauria</taxon>
        <taxon>Saurischia</taxon>
        <taxon>Theropoda</taxon>
        <taxon>Coelurosauria</taxon>
        <taxon>Aves</taxon>
        <taxon>Neognathae</taxon>
        <taxon>Neoaves</taxon>
        <taxon>Telluraves</taxon>
        <taxon>Australaves</taxon>
        <taxon>Passeriformes</taxon>
        <taxon>Sylvioidea</taxon>
        <taxon>Timaliidae</taxon>
        <taxon>Erpornis</taxon>
    </lineage>
</organism>
<dbReference type="GO" id="GO:0099513">
    <property type="term" value="C:polymeric cytoskeletal fiber"/>
    <property type="evidence" value="ECO:0007669"/>
    <property type="project" value="InterPro"/>
</dbReference>
<reference evidence="1 2" key="1">
    <citation type="submission" date="2019-09" db="EMBL/GenBank/DDBJ databases">
        <title>Bird 10,000 Genomes (B10K) Project - Family phase.</title>
        <authorList>
            <person name="Zhang G."/>
        </authorList>
    </citation>
    <scope>NUCLEOTIDE SEQUENCE [LARGE SCALE GENOMIC DNA]</scope>
    <source>
        <strain evidence="1">B10K-DU-002-58</strain>
        <tissue evidence="1">Muscle</tissue>
    </source>
</reference>
<protein>
    <submittedName>
        <fullName evidence="1">ODFP1 protein</fullName>
    </submittedName>
</protein>
<dbReference type="OrthoDB" id="1431247at2759"/>
<dbReference type="PANTHER" id="PTHR17125:SF2">
    <property type="entry name" value="OUTER DENSE FIBER PROTEIN 1"/>
    <property type="match status" value="1"/>
</dbReference>
<dbReference type="Proteomes" id="UP000545329">
    <property type="component" value="Unassembled WGS sequence"/>
</dbReference>
<keyword evidence="2" id="KW-1185">Reference proteome</keyword>
<comment type="caution">
    <text evidence="1">The sequence shown here is derived from an EMBL/GenBank/DDBJ whole genome shotgun (WGS) entry which is preliminary data.</text>
</comment>
<accession>A0A7L2XEH7</accession>
<gene>
    <name evidence="1" type="primary">Odf1</name>
    <name evidence="1" type="ORF">ERPZAN_R02574</name>
</gene>
<dbReference type="InterPro" id="IPR037389">
    <property type="entry name" value="ODFP"/>
</dbReference>
<sequence>SRLRRLGMMLSSCRSHSHLALCDAKCCDPCDPCVTVKDGKVTVSSEHKEEHDCLLGQSCHHTRCLKEFSLPPCDDEVTVVES</sequence>
<evidence type="ECO:0000313" key="2">
    <source>
        <dbReference type="Proteomes" id="UP000545329"/>
    </source>
</evidence>